<evidence type="ECO:0000313" key="3">
    <source>
        <dbReference type="Proteomes" id="UP000319825"/>
    </source>
</evidence>
<comment type="caution">
    <text evidence="2">The sequence shown here is derived from an EMBL/GenBank/DDBJ whole genome shotgun (WGS) entry which is preliminary data.</text>
</comment>
<sequence length="106" mass="11657">MEPSAVSLSPHSTHTWNGRRSRYWPASAIPTPTGRPWPSDPVATSTQGSAGVGCPCRREPNCRYVSTNSWSVIAPTALKTEYSSGEAWPLEKTRWSLPRWQASAQS</sequence>
<dbReference type="AlphaFoldDB" id="A0A562IIN1"/>
<dbReference type="EMBL" id="VLKE01000001">
    <property type="protein sequence ID" value="TWH70484.1"/>
    <property type="molecule type" value="Genomic_DNA"/>
</dbReference>
<feature type="region of interest" description="Disordered" evidence="1">
    <location>
        <begin position="27"/>
        <end position="52"/>
    </location>
</feature>
<organism evidence="2 3">
    <name type="scientific">Micromonospora olivasterospora</name>
    <dbReference type="NCBI Taxonomy" id="1880"/>
    <lineage>
        <taxon>Bacteria</taxon>
        <taxon>Bacillati</taxon>
        <taxon>Actinomycetota</taxon>
        <taxon>Actinomycetes</taxon>
        <taxon>Micromonosporales</taxon>
        <taxon>Micromonosporaceae</taxon>
        <taxon>Micromonospora</taxon>
    </lineage>
</organism>
<accession>A0A562IIN1</accession>
<reference evidence="2 3" key="1">
    <citation type="submission" date="2019-07" db="EMBL/GenBank/DDBJ databases">
        <title>R&amp;d 2014.</title>
        <authorList>
            <person name="Klenk H.-P."/>
        </authorList>
    </citation>
    <scope>NUCLEOTIDE SEQUENCE [LARGE SCALE GENOMIC DNA]</scope>
    <source>
        <strain evidence="2 3">DSM 43868</strain>
    </source>
</reference>
<proteinExistence type="predicted"/>
<dbReference type="Proteomes" id="UP000319825">
    <property type="component" value="Unassembled WGS sequence"/>
</dbReference>
<evidence type="ECO:0000256" key="1">
    <source>
        <dbReference type="SAM" id="MobiDB-lite"/>
    </source>
</evidence>
<name>A0A562IIN1_MICOL</name>
<protein>
    <submittedName>
        <fullName evidence="2">Uncharacterized protein</fullName>
    </submittedName>
</protein>
<keyword evidence="3" id="KW-1185">Reference proteome</keyword>
<evidence type="ECO:0000313" key="2">
    <source>
        <dbReference type="EMBL" id="TWH70484.1"/>
    </source>
</evidence>
<gene>
    <name evidence="2" type="ORF">JD77_05509</name>
</gene>